<dbReference type="Pfam" id="PF01925">
    <property type="entry name" value="TauE"/>
    <property type="match status" value="1"/>
</dbReference>
<evidence type="ECO:0000256" key="2">
    <source>
        <dbReference type="ARBA" id="ARBA00009142"/>
    </source>
</evidence>
<keyword evidence="6" id="KW-1003">Cell membrane</keyword>
<dbReference type="InterPro" id="IPR051598">
    <property type="entry name" value="TSUP/Inactive_protease-like"/>
</dbReference>
<feature type="transmembrane region" description="Helical" evidence="6">
    <location>
        <begin position="161"/>
        <end position="192"/>
    </location>
</feature>
<proteinExistence type="inferred from homology"/>
<dbReference type="Proteomes" id="UP001333102">
    <property type="component" value="Chromosome"/>
</dbReference>
<comment type="subcellular location">
    <subcellularLocation>
        <location evidence="6">Cell membrane</location>
        <topology evidence="6">Multi-pass membrane protein</topology>
    </subcellularLocation>
    <subcellularLocation>
        <location evidence="1">Membrane</location>
        <topology evidence="1">Multi-pass membrane protein</topology>
    </subcellularLocation>
</comment>
<evidence type="ECO:0000313" key="8">
    <source>
        <dbReference type="Proteomes" id="UP001333102"/>
    </source>
</evidence>
<comment type="similarity">
    <text evidence="2 6">Belongs to the 4-toluene sulfonate uptake permease (TSUP) (TC 2.A.102) family.</text>
</comment>
<evidence type="ECO:0000256" key="3">
    <source>
        <dbReference type="ARBA" id="ARBA00022692"/>
    </source>
</evidence>
<keyword evidence="5 6" id="KW-0472">Membrane</keyword>
<feature type="transmembrane region" description="Helical" evidence="6">
    <location>
        <begin position="28"/>
        <end position="54"/>
    </location>
</feature>
<dbReference type="PANTHER" id="PTHR43701:SF2">
    <property type="entry name" value="MEMBRANE TRANSPORTER PROTEIN YJNA-RELATED"/>
    <property type="match status" value="1"/>
</dbReference>
<evidence type="ECO:0000256" key="1">
    <source>
        <dbReference type="ARBA" id="ARBA00004141"/>
    </source>
</evidence>
<gene>
    <name evidence="7" type="ORF">VLY81_05670</name>
</gene>
<name>A0ABZ1BSP1_9FIRM</name>
<sequence>MERAPSRGAAEGAASSPSLAATRALTGLLIGLAGGGLGSLVGLGGGVVMIPLLTSWMGLTQHAAHGSSLVAVLFTAVSGGVGYARQGAVDLTAAVAVAASAMLMARVGARASGRVSSARLQGYFGMFLVGVSLLLPVSRYVMAHVDTGLALPSLQVVAGGLVIGVISGYLAGMMGVGGGAIVVPALVVGLGFPQHLAQGTSLIQMIPTAVSGTWTHHRLGHIQWPIAPWLGVGAIAGGWVGATVAGWLPSPTLRYVFSAFTLLMGVHYIRRSRRALAADGRVAGRTA</sequence>
<evidence type="ECO:0000256" key="4">
    <source>
        <dbReference type="ARBA" id="ARBA00022989"/>
    </source>
</evidence>
<reference evidence="8" key="1">
    <citation type="submission" date="2023-12" db="EMBL/GenBank/DDBJ databases">
        <title>Novel isolates from deep terrestrial aquifers shed light on the physiology and ecology of the class Limnochordia.</title>
        <authorList>
            <person name="Karnachuk O.V."/>
            <person name="Lukina A.P."/>
            <person name="Avakyan M.R."/>
            <person name="Kadnikov V."/>
            <person name="Begmatov S."/>
            <person name="Beletsky A.V."/>
            <person name="Mardanov A.V."/>
            <person name="Ravin N.V."/>
        </authorList>
    </citation>
    <scope>NUCLEOTIDE SEQUENCE [LARGE SCALE GENOMIC DNA]</scope>
    <source>
        <strain evidence="8">LN</strain>
    </source>
</reference>
<dbReference type="EMBL" id="CP141614">
    <property type="protein sequence ID" value="WRP15651.1"/>
    <property type="molecule type" value="Genomic_DNA"/>
</dbReference>
<feature type="transmembrane region" description="Helical" evidence="6">
    <location>
        <begin position="226"/>
        <end position="247"/>
    </location>
</feature>
<dbReference type="PANTHER" id="PTHR43701">
    <property type="entry name" value="MEMBRANE TRANSPORTER PROTEIN MJ0441-RELATED"/>
    <property type="match status" value="1"/>
</dbReference>
<protein>
    <recommendedName>
        <fullName evidence="6">Probable membrane transporter protein</fullName>
    </recommendedName>
</protein>
<accession>A0ABZ1BSP1</accession>
<dbReference type="RefSeq" id="WP_324670057.1">
    <property type="nucleotide sequence ID" value="NZ_CP141614.1"/>
</dbReference>
<evidence type="ECO:0000256" key="6">
    <source>
        <dbReference type="RuleBase" id="RU363041"/>
    </source>
</evidence>
<keyword evidence="3 6" id="KW-0812">Transmembrane</keyword>
<feature type="transmembrane region" description="Helical" evidence="6">
    <location>
        <begin position="121"/>
        <end position="141"/>
    </location>
</feature>
<feature type="transmembrane region" description="Helical" evidence="6">
    <location>
        <begin position="253"/>
        <end position="269"/>
    </location>
</feature>
<keyword evidence="8" id="KW-1185">Reference proteome</keyword>
<feature type="transmembrane region" description="Helical" evidence="6">
    <location>
        <begin position="66"/>
        <end position="85"/>
    </location>
</feature>
<evidence type="ECO:0000313" key="7">
    <source>
        <dbReference type="EMBL" id="WRP15651.1"/>
    </source>
</evidence>
<dbReference type="InterPro" id="IPR002781">
    <property type="entry name" value="TM_pro_TauE-like"/>
</dbReference>
<feature type="transmembrane region" description="Helical" evidence="6">
    <location>
        <begin position="91"/>
        <end position="109"/>
    </location>
</feature>
<keyword evidence="4 6" id="KW-1133">Transmembrane helix</keyword>
<organism evidence="7 8">
    <name type="scientific">Geochorda subterranea</name>
    <dbReference type="NCBI Taxonomy" id="3109564"/>
    <lineage>
        <taxon>Bacteria</taxon>
        <taxon>Bacillati</taxon>
        <taxon>Bacillota</taxon>
        <taxon>Limnochordia</taxon>
        <taxon>Limnochordales</taxon>
        <taxon>Geochordaceae</taxon>
        <taxon>Geochorda</taxon>
    </lineage>
</organism>
<evidence type="ECO:0000256" key="5">
    <source>
        <dbReference type="ARBA" id="ARBA00023136"/>
    </source>
</evidence>